<reference evidence="2" key="2">
    <citation type="submission" date="2020-09" db="EMBL/GenBank/DDBJ databases">
        <authorList>
            <person name="Sun Q."/>
            <person name="Ohkuma M."/>
        </authorList>
    </citation>
    <scope>NUCLEOTIDE SEQUENCE</scope>
    <source>
        <strain evidence="2">JCM 31311</strain>
    </source>
</reference>
<keyword evidence="1" id="KW-0472">Membrane</keyword>
<evidence type="ECO:0008006" key="4">
    <source>
        <dbReference type="Google" id="ProtNLM"/>
    </source>
</evidence>
<accession>A0A918C0D1</accession>
<dbReference type="EMBL" id="BMQL01000003">
    <property type="protein sequence ID" value="GGQ98844.1"/>
    <property type="molecule type" value="Genomic_DNA"/>
</dbReference>
<keyword evidence="3" id="KW-1185">Reference proteome</keyword>
<reference evidence="2" key="1">
    <citation type="journal article" date="2014" name="Int. J. Syst. Evol. Microbiol.">
        <title>Complete genome sequence of Corynebacterium casei LMG S-19264T (=DSM 44701T), isolated from a smear-ripened cheese.</title>
        <authorList>
            <consortium name="US DOE Joint Genome Institute (JGI-PGF)"/>
            <person name="Walter F."/>
            <person name="Albersmeier A."/>
            <person name="Kalinowski J."/>
            <person name="Ruckert C."/>
        </authorList>
    </citation>
    <scope>NUCLEOTIDE SEQUENCE</scope>
    <source>
        <strain evidence="2">JCM 31311</strain>
    </source>
</reference>
<name>A0A918C0D1_9DEIO</name>
<sequence length="85" mass="9261">MSGPARPDLATLSLLVLLVLAVLLFLPLLGLGRPPVWVVAALLLVRLGLQFWRARTQPGLRRPGAWLLDVVLIGLLLWVGNGQHL</sequence>
<gene>
    <name evidence="2" type="ORF">GCM10008957_09150</name>
</gene>
<dbReference type="Proteomes" id="UP000603865">
    <property type="component" value="Unassembled WGS sequence"/>
</dbReference>
<comment type="caution">
    <text evidence="2">The sequence shown here is derived from an EMBL/GenBank/DDBJ whole genome shotgun (WGS) entry which is preliminary data.</text>
</comment>
<dbReference type="AlphaFoldDB" id="A0A918C0D1"/>
<feature type="transmembrane region" description="Helical" evidence="1">
    <location>
        <begin position="64"/>
        <end position="80"/>
    </location>
</feature>
<organism evidence="2 3">
    <name type="scientific">Deinococcus ruber</name>
    <dbReference type="NCBI Taxonomy" id="1848197"/>
    <lineage>
        <taxon>Bacteria</taxon>
        <taxon>Thermotogati</taxon>
        <taxon>Deinococcota</taxon>
        <taxon>Deinococci</taxon>
        <taxon>Deinococcales</taxon>
        <taxon>Deinococcaceae</taxon>
        <taxon>Deinococcus</taxon>
    </lineage>
</organism>
<evidence type="ECO:0000313" key="3">
    <source>
        <dbReference type="Proteomes" id="UP000603865"/>
    </source>
</evidence>
<proteinExistence type="predicted"/>
<protein>
    <recommendedName>
        <fullName evidence="4">DUF3017 domain-containing protein</fullName>
    </recommendedName>
</protein>
<evidence type="ECO:0000256" key="1">
    <source>
        <dbReference type="SAM" id="Phobius"/>
    </source>
</evidence>
<keyword evidence="1" id="KW-0812">Transmembrane</keyword>
<feature type="transmembrane region" description="Helical" evidence="1">
    <location>
        <begin position="35"/>
        <end position="52"/>
    </location>
</feature>
<dbReference type="RefSeq" id="WP_189088327.1">
    <property type="nucleotide sequence ID" value="NZ_BMQL01000003.1"/>
</dbReference>
<feature type="transmembrane region" description="Helical" evidence="1">
    <location>
        <begin position="12"/>
        <end position="29"/>
    </location>
</feature>
<evidence type="ECO:0000313" key="2">
    <source>
        <dbReference type="EMBL" id="GGQ98844.1"/>
    </source>
</evidence>
<keyword evidence="1" id="KW-1133">Transmembrane helix</keyword>